<evidence type="ECO:0000256" key="1">
    <source>
        <dbReference type="SAM" id="MobiDB-lite"/>
    </source>
</evidence>
<dbReference type="EMBL" id="JASCZI010030433">
    <property type="protein sequence ID" value="MED6122575.1"/>
    <property type="molecule type" value="Genomic_DNA"/>
</dbReference>
<name>A0ABU6RF13_9FABA</name>
<evidence type="ECO:0000313" key="3">
    <source>
        <dbReference type="Proteomes" id="UP001341840"/>
    </source>
</evidence>
<feature type="region of interest" description="Disordered" evidence="1">
    <location>
        <begin position="138"/>
        <end position="190"/>
    </location>
</feature>
<dbReference type="Proteomes" id="UP001341840">
    <property type="component" value="Unassembled WGS sequence"/>
</dbReference>
<gene>
    <name evidence="2" type="ORF">PIB30_041031</name>
</gene>
<feature type="compositionally biased region" description="Acidic residues" evidence="1">
    <location>
        <begin position="164"/>
        <end position="176"/>
    </location>
</feature>
<evidence type="ECO:0000313" key="2">
    <source>
        <dbReference type="EMBL" id="MED6122575.1"/>
    </source>
</evidence>
<accession>A0ABU6RF13</accession>
<proteinExistence type="predicted"/>
<protein>
    <submittedName>
        <fullName evidence="2">Uncharacterized protein</fullName>
    </submittedName>
</protein>
<reference evidence="2 3" key="1">
    <citation type="journal article" date="2023" name="Plants (Basel)">
        <title>Bridging the Gap: Combining Genomics and Transcriptomics Approaches to Understand Stylosanthes scabra, an Orphan Legume from the Brazilian Caatinga.</title>
        <authorList>
            <person name="Ferreira-Neto J.R.C."/>
            <person name="da Silva M.D."/>
            <person name="Binneck E."/>
            <person name="de Melo N.F."/>
            <person name="da Silva R.H."/>
            <person name="de Melo A.L.T.M."/>
            <person name="Pandolfi V."/>
            <person name="Bustamante F.O."/>
            <person name="Brasileiro-Vidal A.C."/>
            <person name="Benko-Iseppon A.M."/>
        </authorList>
    </citation>
    <scope>NUCLEOTIDE SEQUENCE [LARGE SCALE GENOMIC DNA]</scope>
    <source>
        <tissue evidence="2">Leaves</tissue>
    </source>
</reference>
<sequence length="190" mass="22499">MEGLEVHPYTSYVRGVEVDFSHANIRRVLRFREFTPGAETDYDTRQKRNQKLDEVLRDHYMPGSTWKMDVRAEELIADNIVIIAQRVEGKGKLGFPSTIYKLCKEEGVQMREFRRTEQILEGRNITTKVMETTRIPKIIHQNQHEEEEEDQPTPQYEAEKENADEQEQYQEQEQEQEQPNMCNTPTFDMS</sequence>
<organism evidence="2 3">
    <name type="scientific">Stylosanthes scabra</name>
    <dbReference type="NCBI Taxonomy" id="79078"/>
    <lineage>
        <taxon>Eukaryota</taxon>
        <taxon>Viridiplantae</taxon>
        <taxon>Streptophyta</taxon>
        <taxon>Embryophyta</taxon>
        <taxon>Tracheophyta</taxon>
        <taxon>Spermatophyta</taxon>
        <taxon>Magnoliopsida</taxon>
        <taxon>eudicotyledons</taxon>
        <taxon>Gunneridae</taxon>
        <taxon>Pentapetalae</taxon>
        <taxon>rosids</taxon>
        <taxon>fabids</taxon>
        <taxon>Fabales</taxon>
        <taxon>Fabaceae</taxon>
        <taxon>Papilionoideae</taxon>
        <taxon>50 kb inversion clade</taxon>
        <taxon>dalbergioids sensu lato</taxon>
        <taxon>Dalbergieae</taxon>
        <taxon>Pterocarpus clade</taxon>
        <taxon>Stylosanthes</taxon>
    </lineage>
</organism>
<feature type="compositionally biased region" description="Polar residues" evidence="1">
    <location>
        <begin position="179"/>
        <end position="190"/>
    </location>
</feature>
<keyword evidence="3" id="KW-1185">Reference proteome</keyword>
<comment type="caution">
    <text evidence="2">The sequence shown here is derived from an EMBL/GenBank/DDBJ whole genome shotgun (WGS) entry which is preliminary data.</text>
</comment>